<sequence>MTLIAHRGGWEATPADLASVPVPDDTDTWKAVPYPRLIEEIKLHIPRFGLRVEDERYALAREGNQMFGVLTCRNGVKADWGLAIGLRSSYDRSLAVDLVAGARVFVCDNLSFHGETQVSRKHTVNVFRDLPDLIYRMLSDVSAMKAKLQDEIEVMKGTKLSKGRAHDIMVRAVRSNALPASRLPKVIAGYDELDNSDFDPETAWALFNAFTAVIGQQSPWQQMDNTLRLSQVFREAISHC</sequence>
<accession>A0A849SC91</accession>
<name>A0A849SC91_UNCEI</name>
<comment type="caution">
    <text evidence="1">The sequence shown here is derived from an EMBL/GenBank/DDBJ whole genome shotgun (WGS) entry which is preliminary data.</text>
</comment>
<dbReference type="EMBL" id="JABFRW010000023">
    <property type="protein sequence ID" value="NOT32992.1"/>
    <property type="molecule type" value="Genomic_DNA"/>
</dbReference>
<gene>
    <name evidence="1" type="ORF">HOP12_02355</name>
</gene>
<evidence type="ECO:0000313" key="2">
    <source>
        <dbReference type="Proteomes" id="UP000580839"/>
    </source>
</evidence>
<organism evidence="1 2">
    <name type="scientific">Eiseniibacteriota bacterium</name>
    <dbReference type="NCBI Taxonomy" id="2212470"/>
    <lineage>
        <taxon>Bacteria</taxon>
        <taxon>Candidatus Eiseniibacteriota</taxon>
    </lineage>
</organism>
<protein>
    <submittedName>
        <fullName evidence="1">DUF932 domain-containing protein</fullName>
    </submittedName>
</protein>
<dbReference type="Proteomes" id="UP000580839">
    <property type="component" value="Unassembled WGS sequence"/>
</dbReference>
<evidence type="ECO:0000313" key="1">
    <source>
        <dbReference type="EMBL" id="NOT32992.1"/>
    </source>
</evidence>
<dbReference type="InterPro" id="IPR026325">
    <property type="entry name" value="DUF932"/>
</dbReference>
<dbReference type="AlphaFoldDB" id="A0A849SC91"/>
<dbReference type="Pfam" id="PF06067">
    <property type="entry name" value="DUF932"/>
    <property type="match status" value="1"/>
</dbReference>
<reference evidence="1 2" key="1">
    <citation type="submission" date="2020-04" db="EMBL/GenBank/DDBJ databases">
        <title>Metagenomic profiling of ammonia- and methane-oxidizing microorganisms in a Dutch drinking water treatment plant.</title>
        <authorList>
            <person name="Poghosyan L."/>
            <person name="Leucker S."/>
        </authorList>
    </citation>
    <scope>NUCLEOTIDE SEQUENCE [LARGE SCALE GENOMIC DNA]</scope>
    <source>
        <strain evidence="1">S-RSF-IL-03</strain>
    </source>
</reference>
<proteinExistence type="predicted"/>